<proteinExistence type="predicted"/>
<evidence type="ECO:0000313" key="1">
    <source>
        <dbReference type="EMBL" id="KAJ4946404.1"/>
    </source>
</evidence>
<reference evidence="1" key="1">
    <citation type="submission" date="2022-11" db="EMBL/GenBank/DDBJ databases">
        <title>Chromosome-level genome of Pogonophryne albipinna.</title>
        <authorList>
            <person name="Jo E."/>
        </authorList>
    </citation>
    <scope>NUCLEOTIDE SEQUENCE</scope>
    <source>
        <strain evidence="1">SGF0006</strain>
        <tissue evidence="1">Muscle</tissue>
    </source>
</reference>
<comment type="caution">
    <text evidence="1">The sequence shown here is derived from an EMBL/GenBank/DDBJ whole genome shotgun (WGS) entry which is preliminary data.</text>
</comment>
<sequence length="63" mass="7295">VQFNSEHLRCFRSYSRSPFDGATGLFWANTTRFSAANSDFQLTGSHERKVCYLSELLETKEEQ</sequence>
<feature type="non-terminal residue" evidence="1">
    <location>
        <position position="1"/>
    </location>
</feature>
<dbReference type="EMBL" id="JAPTMU010000003">
    <property type="protein sequence ID" value="KAJ4946404.1"/>
    <property type="molecule type" value="Genomic_DNA"/>
</dbReference>
<dbReference type="AlphaFoldDB" id="A0AAD6BJW3"/>
<name>A0AAD6BJW3_9TELE</name>
<dbReference type="Proteomes" id="UP001219934">
    <property type="component" value="Unassembled WGS sequence"/>
</dbReference>
<feature type="non-terminal residue" evidence="1">
    <location>
        <position position="63"/>
    </location>
</feature>
<evidence type="ECO:0000313" key="2">
    <source>
        <dbReference type="Proteomes" id="UP001219934"/>
    </source>
</evidence>
<gene>
    <name evidence="1" type="ORF">JOQ06_024071</name>
</gene>
<keyword evidence="2" id="KW-1185">Reference proteome</keyword>
<protein>
    <submittedName>
        <fullName evidence="1">Uncharacterized protein</fullName>
    </submittedName>
</protein>
<organism evidence="1 2">
    <name type="scientific">Pogonophryne albipinna</name>
    <dbReference type="NCBI Taxonomy" id="1090488"/>
    <lineage>
        <taxon>Eukaryota</taxon>
        <taxon>Metazoa</taxon>
        <taxon>Chordata</taxon>
        <taxon>Craniata</taxon>
        <taxon>Vertebrata</taxon>
        <taxon>Euteleostomi</taxon>
        <taxon>Actinopterygii</taxon>
        <taxon>Neopterygii</taxon>
        <taxon>Teleostei</taxon>
        <taxon>Neoteleostei</taxon>
        <taxon>Acanthomorphata</taxon>
        <taxon>Eupercaria</taxon>
        <taxon>Perciformes</taxon>
        <taxon>Notothenioidei</taxon>
        <taxon>Pogonophryne</taxon>
    </lineage>
</organism>
<accession>A0AAD6BJW3</accession>